<dbReference type="KEGG" id="trg:TRUGW13939_10641"/>
<dbReference type="InterPro" id="IPR036390">
    <property type="entry name" value="WH_DNA-bd_sf"/>
</dbReference>
<evidence type="ECO:0000256" key="3">
    <source>
        <dbReference type="ARBA" id="ARBA00022691"/>
    </source>
</evidence>
<keyword evidence="2" id="KW-0808">Transferase</keyword>
<feature type="domain" description="O-methyltransferase C-terminal" evidence="5">
    <location>
        <begin position="177"/>
        <end position="384"/>
    </location>
</feature>
<dbReference type="InterPro" id="IPR016461">
    <property type="entry name" value="COMT-like"/>
</dbReference>
<dbReference type="InterPro" id="IPR036388">
    <property type="entry name" value="WH-like_DNA-bd_sf"/>
</dbReference>
<dbReference type="EMBL" id="CP055903">
    <property type="protein sequence ID" value="QKX63471.1"/>
    <property type="molecule type" value="Genomic_DNA"/>
</dbReference>
<dbReference type="Gene3D" id="3.40.50.150">
    <property type="entry name" value="Vaccinia Virus protein VP39"/>
    <property type="match status" value="1"/>
</dbReference>
<evidence type="ECO:0000256" key="2">
    <source>
        <dbReference type="ARBA" id="ARBA00022679"/>
    </source>
</evidence>
<gene>
    <name evidence="6" type="ORF">TRUGW13939_10641</name>
</gene>
<name>A0A7H8RCG4_TALRU</name>
<dbReference type="InterPro" id="IPR001077">
    <property type="entry name" value="COMT_C"/>
</dbReference>
<proteinExistence type="inferred from homology"/>
<protein>
    <recommendedName>
        <fullName evidence="5">O-methyltransferase C-terminal domain-containing protein</fullName>
    </recommendedName>
</protein>
<dbReference type="PANTHER" id="PTHR43712:SF5">
    <property type="entry name" value="O-METHYLTRANSFERASE ASQN-RELATED"/>
    <property type="match status" value="1"/>
</dbReference>
<dbReference type="InterPro" id="IPR029063">
    <property type="entry name" value="SAM-dependent_MTases_sf"/>
</dbReference>
<evidence type="ECO:0000313" key="6">
    <source>
        <dbReference type="EMBL" id="QKX63471.1"/>
    </source>
</evidence>
<dbReference type="PANTHER" id="PTHR43712">
    <property type="entry name" value="PUTATIVE (AFU_ORTHOLOGUE AFUA_4G14580)-RELATED"/>
    <property type="match status" value="1"/>
</dbReference>
<reference evidence="7" key="1">
    <citation type="submission" date="2020-06" db="EMBL/GenBank/DDBJ databases">
        <title>A chromosome-scale genome assembly of Talaromyces rugulosus W13939.</title>
        <authorList>
            <person name="Wang B."/>
            <person name="Guo L."/>
            <person name="Ye K."/>
            <person name="Wang L."/>
        </authorList>
    </citation>
    <scope>NUCLEOTIDE SEQUENCE [LARGE SCALE GENOMIC DNA]</scope>
    <source>
        <strain evidence="7">W13939</strain>
    </source>
</reference>
<comment type="similarity">
    <text evidence="4">Belongs to the class I-like SAM-binding methyltransferase superfamily. Cation-independent O-methyltransferase family.</text>
</comment>
<organism evidence="6 7">
    <name type="scientific">Talaromyces rugulosus</name>
    <name type="common">Penicillium rugulosum</name>
    <dbReference type="NCBI Taxonomy" id="121627"/>
    <lineage>
        <taxon>Eukaryota</taxon>
        <taxon>Fungi</taxon>
        <taxon>Dikarya</taxon>
        <taxon>Ascomycota</taxon>
        <taxon>Pezizomycotina</taxon>
        <taxon>Eurotiomycetes</taxon>
        <taxon>Eurotiomycetidae</taxon>
        <taxon>Eurotiales</taxon>
        <taxon>Trichocomaceae</taxon>
        <taxon>Talaromyces</taxon>
        <taxon>Talaromyces sect. Islandici</taxon>
    </lineage>
</organism>
<dbReference type="AlphaFoldDB" id="A0A7H8RCG4"/>
<keyword evidence="7" id="KW-1185">Reference proteome</keyword>
<dbReference type="SUPFAM" id="SSF46785">
    <property type="entry name" value="Winged helix' DNA-binding domain"/>
    <property type="match status" value="1"/>
</dbReference>
<dbReference type="RefSeq" id="XP_035349645.1">
    <property type="nucleotide sequence ID" value="XM_035493752.1"/>
</dbReference>
<evidence type="ECO:0000256" key="1">
    <source>
        <dbReference type="ARBA" id="ARBA00022603"/>
    </source>
</evidence>
<evidence type="ECO:0000259" key="5">
    <source>
        <dbReference type="Pfam" id="PF00891"/>
    </source>
</evidence>
<sequence>MASTRIAELAARIQLRTSDIDSYLQHNQLPSPAFDEDGPVDLNLPNGDLSAAREQVLDATLELHDLLLGPSLCLRPVYNGLSLQVIYKYDIASKVPLYGEASFADLAEKCSLSEVNIRRMLRYAMVFHHVFREPRKGFVAHTAASRRLAEDPYAGAGLGYMFDETLPALEQFHSDEPNKCGWSHYHNTDKAAWEYYALHPDKARRFTHAMSAFADGHGNSPAFLVQNYPWNTIGTGTVVDVGGSKGDIGVLLAKQFPDLGFIIQDLPEMITGASDTIPAEFKSRIQLQAHDFFTEQPVYGADVYFFRNIFHNWSDSRAILILKALVPALRQGSRLVINDYVLPEVGTMSLTKERAVRDMDLIMLTLFNAREREEADWIELFRKADPRFSVVRIWTPEGATMAIIEVLWTCADAA</sequence>
<dbReference type="PROSITE" id="PS51683">
    <property type="entry name" value="SAM_OMT_II"/>
    <property type="match status" value="1"/>
</dbReference>
<dbReference type="Proteomes" id="UP000509510">
    <property type="component" value="Chromosome VI"/>
</dbReference>
<dbReference type="SUPFAM" id="SSF53335">
    <property type="entry name" value="S-adenosyl-L-methionine-dependent methyltransferases"/>
    <property type="match status" value="1"/>
</dbReference>
<dbReference type="OrthoDB" id="1606438at2759"/>
<keyword evidence="3" id="KW-0949">S-adenosyl-L-methionine</keyword>
<keyword evidence="1" id="KW-0489">Methyltransferase</keyword>
<evidence type="ECO:0000256" key="4">
    <source>
        <dbReference type="ARBA" id="ARBA00038277"/>
    </source>
</evidence>
<dbReference type="GO" id="GO:0008171">
    <property type="term" value="F:O-methyltransferase activity"/>
    <property type="evidence" value="ECO:0007669"/>
    <property type="project" value="InterPro"/>
</dbReference>
<accession>A0A7H8RCG4</accession>
<dbReference type="GeneID" id="55998120"/>
<dbReference type="Gene3D" id="1.10.10.10">
    <property type="entry name" value="Winged helix-like DNA-binding domain superfamily/Winged helix DNA-binding domain"/>
    <property type="match status" value="1"/>
</dbReference>
<evidence type="ECO:0000313" key="7">
    <source>
        <dbReference type="Proteomes" id="UP000509510"/>
    </source>
</evidence>
<dbReference type="Pfam" id="PF00891">
    <property type="entry name" value="Methyltransf_2"/>
    <property type="match status" value="1"/>
</dbReference>
<dbReference type="GO" id="GO:0032259">
    <property type="term" value="P:methylation"/>
    <property type="evidence" value="ECO:0007669"/>
    <property type="project" value="UniProtKB-KW"/>
</dbReference>